<evidence type="ECO:0000313" key="2">
    <source>
        <dbReference type="EMBL" id="CAI2365591.1"/>
    </source>
</evidence>
<protein>
    <submittedName>
        <fullName evidence="2">Uncharacterized protein</fullName>
    </submittedName>
</protein>
<proteinExistence type="predicted"/>
<feature type="region of interest" description="Disordered" evidence="1">
    <location>
        <begin position="1"/>
        <end position="38"/>
    </location>
</feature>
<dbReference type="EMBL" id="CAMPGE010006711">
    <property type="protein sequence ID" value="CAI2365591.1"/>
    <property type="molecule type" value="Genomic_DNA"/>
</dbReference>
<organism evidence="2 3">
    <name type="scientific">Euplotes crassus</name>
    <dbReference type="NCBI Taxonomy" id="5936"/>
    <lineage>
        <taxon>Eukaryota</taxon>
        <taxon>Sar</taxon>
        <taxon>Alveolata</taxon>
        <taxon>Ciliophora</taxon>
        <taxon>Intramacronucleata</taxon>
        <taxon>Spirotrichea</taxon>
        <taxon>Hypotrichia</taxon>
        <taxon>Euplotida</taxon>
        <taxon>Euplotidae</taxon>
        <taxon>Moneuplotes</taxon>
    </lineage>
</organism>
<feature type="compositionally biased region" description="Low complexity" evidence="1">
    <location>
        <begin position="58"/>
        <end position="69"/>
    </location>
</feature>
<gene>
    <name evidence="2" type="ORF">ECRASSUSDP1_LOCUS6907</name>
</gene>
<dbReference type="Proteomes" id="UP001295684">
    <property type="component" value="Unassembled WGS sequence"/>
</dbReference>
<feature type="region of interest" description="Disordered" evidence="1">
    <location>
        <begin position="58"/>
        <end position="95"/>
    </location>
</feature>
<accession>A0AAD1UBB1</accession>
<dbReference type="AlphaFoldDB" id="A0AAD1UBB1"/>
<keyword evidence="3" id="KW-1185">Reference proteome</keyword>
<comment type="caution">
    <text evidence="2">The sequence shown here is derived from an EMBL/GenBank/DDBJ whole genome shotgun (WGS) entry which is preliminary data.</text>
</comment>
<feature type="compositionally biased region" description="Basic and acidic residues" evidence="1">
    <location>
        <begin position="1"/>
        <end position="15"/>
    </location>
</feature>
<name>A0AAD1UBB1_EUPCR</name>
<sequence>MNTDLRKTFDNKKLLQSDGNAGTAEKREMQHQSTMSCTYAAKRQENLLNSEKKIILSSSNSKSSINSKSESGDEETNRSNSPSKNEASSKLSFISNDARTTGTKLSIRRRRIERKTQFKSIVDQIFHEESAPDSSKKKLEYFYSAYSGLTLNKPYMEFEDHSSSSESQKAQAKWATIMEHVLLTGETRFTEFLKTVNKEMYMKLIGLAKKYCMKLLLNNKLDGGKDEIFNTQSNPATKSTLAIKDIKLLKPLLEQVLFSKDPQALDSKTQIPRTEIIPALSHIKGASNCPNSMKKCPSSHYSTKIVPEYFHQKLISQSINHFVLQSGSADMYLARETRKIPKRASVSRSSVQTNVANPVRPKFTNPYKLLNMSIKSKKSSMGSSSASTKASWSSKKIPKTRKILARKSCVRPNMDLVNQIRIRHRRSCNRHESSYSTSGEQVPLMFTEARRVLKLRKDGPVVRLSKIRAREIIKNRARTVSKHRISTYTN</sequence>
<evidence type="ECO:0000256" key="1">
    <source>
        <dbReference type="SAM" id="MobiDB-lite"/>
    </source>
</evidence>
<evidence type="ECO:0000313" key="3">
    <source>
        <dbReference type="Proteomes" id="UP001295684"/>
    </source>
</evidence>
<reference evidence="2" key="1">
    <citation type="submission" date="2023-07" db="EMBL/GenBank/DDBJ databases">
        <authorList>
            <consortium name="AG Swart"/>
            <person name="Singh M."/>
            <person name="Singh A."/>
            <person name="Seah K."/>
            <person name="Emmerich C."/>
        </authorList>
    </citation>
    <scope>NUCLEOTIDE SEQUENCE</scope>
    <source>
        <strain evidence="2">DP1</strain>
    </source>
</reference>
<feature type="compositionally biased region" description="Polar residues" evidence="1">
    <location>
        <begin position="78"/>
        <end position="95"/>
    </location>
</feature>